<dbReference type="Proteomes" id="UP001054945">
    <property type="component" value="Unassembled WGS sequence"/>
</dbReference>
<evidence type="ECO:0000313" key="1">
    <source>
        <dbReference type="EMBL" id="GIZ01564.1"/>
    </source>
</evidence>
<dbReference type="AlphaFoldDB" id="A0AAV4Y3U2"/>
<proteinExistence type="predicted"/>
<protein>
    <submittedName>
        <fullName evidence="1">Uncharacterized protein</fullName>
    </submittedName>
</protein>
<reference evidence="1 2" key="1">
    <citation type="submission" date="2021-06" db="EMBL/GenBank/DDBJ databases">
        <title>Caerostris extrusa draft genome.</title>
        <authorList>
            <person name="Kono N."/>
            <person name="Arakawa K."/>
        </authorList>
    </citation>
    <scope>NUCLEOTIDE SEQUENCE [LARGE SCALE GENOMIC DNA]</scope>
</reference>
<evidence type="ECO:0000313" key="2">
    <source>
        <dbReference type="Proteomes" id="UP001054945"/>
    </source>
</evidence>
<name>A0AAV4Y3U2_CAEEX</name>
<accession>A0AAV4Y3U2</accession>
<gene>
    <name evidence="1" type="ORF">CEXT_543881</name>
</gene>
<sequence>MQQFLPAPWIGAFMQLVMAQYRFHPIEPDWTLDDTSAYNSVLSGEHSMAESSRGAAFGGFISFANYRNHAKQFHNYVLLSNCFIIAQHTFWRNLQLNIYLSIYIFPNHFCLK</sequence>
<keyword evidence="2" id="KW-1185">Reference proteome</keyword>
<comment type="caution">
    <text evidence="1">The sequence shown here is derived from an EMBL/GenBank/DDBJ whole genome shotgun (WGS) entry which is preliminary data.</text>
</comment>
<dbReference type="EMBL" id="BPLR01018686">
    <property type="protein sequence ID" value="GIZ01564.1"/>
    <property type="molecule type" value="Genomic_DNA"/>
</dbReference>
<organism evidence="1 2">
    <name type="scientific">Caerostris extrusa</name>
    <name type="common">Bark spider</name>
    <name type="synonym">Caerostris bankana</name>
    <dbReference type="NCBI Taxonomy" id="172846"/>
    <lineage>
        <taxon>Eukaryota</taxon>
        <taxon>Metazoa</taxon>
        <taxon>Ecdysozoa</taxon>
        <taxon>Arthropoda</taxon>
        <taxon>Chelicerata</taxon>
        <taxon>Arachnida</taxon>
        <taxon>Araneae</taxon>
        <taxon>Araneomorphae</taxon>
        <taxon>Entelegynae</taxon>
        <taxon>Araneoidea</taxon>
        <taxon>Araneidae</taxon>
        <taxon>Caerostris</taxon>
    </lineage>
</organism>